<dbReference type="AlphaFoldDB" id="A0A0F9KLY2"/>
<feature type="compositionally biased region" description="Basic residues" evidence="1">
    <location>
        <begin position="43"/>
        <end position="54"/>
    </location>
</feature>
<organism evidence="2">
    <name type="scientific">marine sediment metagenome</name>
    <dbReference type="NCBI Taxonomy" id="412755"/>
    <lineage>
        <taxon>unclassified sequences</taxon>
        <taxon>metagenomes</taxon>
        <taxon>ecological metagenomes</taxon>
    </lineage>
</organism>
<protein>
    <submittedName>
        <fullName evidence="2">Uncharacterized protein</fullName>
    </submittedName>
</protein>
<proteinExistence type="predicted"/>
<accession>A0A0F9KLY2</accession>
<sequence>MLSTLRVASDLIDQALKAPVTPGETRRLDWRRQCRPSEVGNRNRTRTRGCRGARRAAGSHTTEPARNLRATRSRQSTSRRVGGITSTLVAVNAITTVLNAYGMEADRASHVSDLLFQSVKGGKINFEQLA</sequence>
<feature type="non-terminal residue" evidence="2">
    <location>
        <position position="130"/>
    </location>
</feature>
<evidence type="ECO:0000313" key="2">
    <source>
        <dbReference type="EMBL" id="KKM23183.1"/>
    </source>
</evidence>
<dbReference type="EMBL" id="LAZR01013181">
    <property type="protein sequence ID" value="KKM23183.1"/>
    <property type="molecule type" value="Genomic_DNA"/>
</dbReference>
<evidence type="ECO:0000256" key="1">
    <source>
        <dbReference type="SAM" id="MobiDB-lite"/>
    </source>
</evidence>
<name>A0A0F9KLY2_9ZZZZ</name>
<comment type="caution">
    <text evidence="2">The sequence shown here is derived from an EMBL/GenBank/DDBJ whole genome shotgun (WGS) entry which is preliminary data.</text>
</comment>
<feature type="region of interest" description="Disordered" evidence="1">
    <location>
        <begin position="37"/>
        <end position="80"/>
    </location>
</feature>
<gene>
    <name evidence="2" type="ORF">LCGC14_1617750</name>
</gene>
<reference evidence="2" key="1">
    <citation type="journal article" date="2015" name="Nature">
        <title>Complex archaea that bridge the gap between prokaryotes and eukaryotes.</title>
        <authorList>
            <person name="Spang A."/>
            <person name="Saw J.H."/>
            <person name="Jorgensen S.L."/>
            <person name="Zaremba-Niedzwiedzka K."/>
            <person name="Martijn J."/>
            <person name="Lind A.E."/>
            <person name="van Eijk R."/>
            <person name="Schleper C."/>
            <person name="Guy L."/>
            <person name="Ettema T.J."/>
        </authorList>
    </citation>
    <scope>NUCLEOTIDE SEQUENCE</scope>
</reference>